<feature type="transmembrane region" description="Helical" evidence="6">
    <location>
        <begin position="549"/>
        <end position="569"/>
    </location>
</feature>
<feature type="transmembrane region" description="Helical" evidence="6">
    <location>
        <begin position="22"/>
        <end position="42"/>
    </location>
</feature>
<feature type="transmembrane region" description="Helical" evidence="6">
    <location>
        <begin position="498"/>
        <end position="526"/>
    </location>
</feature>
<protein>
    <submittedName>
        <fullName evidence="8">Transporter, major facilitator family</fullName>
    </submittedName>
</protein>
<dbReference type="SUPFAM" id="SSF103473">
    <property type="entry name" value="MFS general substrate transporter"/>
    <property type="match status" value="1"/>
</dbReference>
<feature type="domain" description="Nodulin-like" evidence="7">
    <location>
        <begin position="21"/>
        <end position="241"/>
    </location>
</feature>
<feature type="transmembrane region" description="Helical" evidence="6">
    <location>
        <begin position="62"/>
        <end position="84"/>
    </location>
</feature>
<organism evidence="8 9">
    <name type="scientific">Hondaea fermentalgiana</name>
    <dbReference type="NCBI Taxonomy" id="2315210"/>
    <lineage>
        <taxon>Eukaryota</taxon>
        <taxon>Sar</taxon>
        <taxon>Stramenopiles</taxon>
        <taxon>Bigyra</taxon>
        <taxon>Labyrinthulomycetes</taxon>
        <taxon>Thraustochytrida</taxon>
        <taxon>Thraustochytriidae</taxon>
        <taxon>Hondaea</taxon>
    </lineage>
</organism>
<feature type="transmembrane region" description="Helical" evidence="6">
    <location>
        <begin position="373"/>
        <end position="396"/>
    </location>
</feature>
<evidence type="ECO:0000313" key="8">
    <source>
        <dbReference type="EMBL" id="GBG30670.1"/>
    </source>
</evidence>
<comment type="caution">
    <text evidence="8">The sequence shown here is derived from an EMBL/GenBank/DDBJ whole genome shotgun (WGS) entry which is preliminary data.</text>
</comment>
<feature type="transmembrane region" description="Helical" evidence="6">
    <location>
        <begin position="93"/>
        <end position="112"/>
    </location>
</feature>
<dbReference type="InterPro" id="IPR010658">
    <property type="entry name" value="Nodulin-like"/>
</dbReference>
<proteinExistence type="predicted"/>
<keyword evidence="2 6" id="KW-0812">Transmembrane</keyword>
<keyword evidence="3 6" id="KW-1133">Transmembrane helix</keyword>
<evidence type="ECO:0000256" key="6">
    <source>
        <dbReference type="SAM" id="Phobius"/>
    </source>
</evidence>
<dbReference type="InterPro" id="IPR036259">
    <property type="entry name" value="MFS_trans_sf"/>
</dbReference>
<evidence type="ECO:0000313" key="9">
    <source>
        <dbReference type="Proteomes" id="UP000241890"/>
    </source>
</evidence>
<keyword evidence="4 6" id="KW-0472">Membrane</keyword>
<dbReference type="PANTHER" id="PTHR21576">
    <property type="entry name" value="UNCHARACTERIZED NODULIN-LIKE PROTEIN"/>
    <property type="match status" value="1"/>
</dbReference>
<reference evidence="8 9" key="1">
    <citation type="submission" date="2017-12" db="EMBL/GenBank/DDBJ databases">
        <title>Sequencing, de novo assembly and annotation of complete genome of a new Thraustochytrid species, strain FCC1311.</title>
        <authorList>
            <person name="Sedici K."/>
            <person name="Godart F."/>
            <person name="Aiese Cigliano R."/>
            <person name="Sanseverino W."/>
            <person name="Barakat M."/>
            <person name="Ortet P."/>
            <person name="Marechal E."/>
            <person name="Cagnac O."/>
            <person name="Amato A."/>
        </authorList>
    </citation>
    <scope>NUCLEOTIDE SEQUENCE [LARGE SCALE GENOMIC DNA]</scope>
</reference>
<accession>A0A2R5GIE8</accession>
<evidence type="ECO:0000259" key="7">
    <source>
        <dbReference type="Pfam" id="PF06813"/>
    </source>
</evidence>
<feature type="compositionally biased region" description="Basic and acidic residues" evidence="5">
    <location>
        <begin position="338"/>
        <end position="354"/>
    </location>
</feature>
<evidence type="ECO:0000256" key="5">
    <source>
        <dbReference type="SAM" id="MobiDB-lite"/>
    </source>
</evidence>
<sequence length="579" mass="61662">MTQHGETTSALGEGGGGRGARWPALACGCLLLVVAGNIYAFGVWSEALSLRWPEHERAHGQALLSTLYECTLVGTYVPVSGFFFHKFGTRKTMLVGAVLNTCAYATVYLQFFSGPERAPNVLSYVAFFMIGHATSFIDIAIIGSTVRNFSLQNRGTVMGLLKGYFGLSASLLALVHETGLSASAFLFVLGPVGSALVLICLPWTTSPKSLLESEPLAWWKLRFLLSVEVTIAIVLFLHSVLAQDAPHFVTLVVLVLVAGALGTTFFTDYAILLSRTLRADGVLGGLRAPESADASLNDVFGDSPRHQESSALLEEESRASAQLAREHGTAQVPSSHAAAEDIREECEPARSGGAEEDKVVSMTMSEALRSGRFWLFFLMLLVTMGGGLFLVGNAARIVASKGGNDSEISMLVSVISVSNCLGRVGIGFLADHPVLQRHNIDRTWLLMGVTLAMGVAQVLFAVLPLYALPLAGILGGASYGASWTLDPTILADICGLEYFGLLYAVVGFAPTFGSLIFSNILASLVFESHATENPDTHVDECFGNQCFGFAHWLTACVAIIASLTAGPLLSRLQARAKAS</sequence>
<feature type="region of interest" description="Disordered" evidence="5">
    <location>
        <begin position="323"/>
        <end position="354"/>
    </location>
</feature>
<dbReference type="GO" id="GO:0016020">
    <property type="term" value="C:membrane"/>
    <property type="evidence" value="ECO:0007669"/>
    <property type="project" value="UniProtKB-SubCell"/>
</dbReference>
<keyword evidence="9" id="KW-1185">Reference proteome</keyword>
<name>A0A2R5GIE8_9STRA</name>
<comment type="subcellular location">
    <subcellularLocation>
        <location evidence="1">Membrane</location>
        <topology evidence="1">Multi-pass membrane protein</topology>
    </subcellularLocation>
</comment>
<dbReference type="Gene3D" id="1.20.1250.20">
    <property type="entry name" value="MFS general substrate transporter like domains"/>
    <property type="match status" value="1"/>
</dbReference>
<gene>
    <name evidence="8" type="ORF">FCC1311_068902</name>
</gene>
<feature type="transmembrane region" description="Helical" evidence="6">
    <location>
        <begin position="182"/>
        <end position="203"/>
    </location>
</feature>
<evidence type="ECO:0000256" key="3">
    <source>
        <dbReference type="ARBA" id="ARBA00022989"/>
    </source>
</evidence>
<feature type="transmembrane region" description="Helical" evidence="6">
    <location>
        <begin position="124"/>
        <end position="143"/>
    </location>
</feature>
<dbReference type="InParanoid" id="A0A2R5GIE8"/>
<feature type="transmembrane region" description="Helical" evidence="6">
    <location>
        <begin position="155"/>
        <end position="176"/>
    </location>
</feature>
<feature type="transmembrane region" description="Helical" evidence="6">
    <location>
        <begin position="223"/>
        <end position="242"/>
    </location>
</feature>
<evidence type="ECO:0000256" key="2">
    <source>
        <dbReference type="ARBA" id="ARBA00022692"/>
    </source>
</evidence>
<dbReference type="EMBL" id="BEYU01000081">
    <property type="protein sequence ID" value="GBG30670.1"/>
    <property type="molecule type" value="Genomic_DNA"/>
</dbReference>
<evidence type="ECO:0000256" key="1">
    <source>
        <dbReference type="ARBA" id="ARBA00004141"/>
    </source>
</evidence>
<evidence type="ECO:0000256" key="4">
    <source>
        <dbReference type="ARBA" id="ARBA00023136"/>
    </source>
</evidence>
<feature type="transmembrane region" description="Helical" evidence="6">
    <location>
        <begin position="442"/>
        <end position="460"/>
    </location>
</feature>
<dbReference type="Proteomes" id="UP000241890">
    <property type="component" value="Unassembled WGS sequence"/>
</dbReference>
<dbReference type="PANTHER" id="PTHR21576:SF158">
    <property type="entry name" value="RIBOSOMAL RNA-PROCESSING PROTEIN 12-LIKE CONSERVED DOMAIN-CONTAINING PROTEIN"/>
    <property type="match status" value="1"/>
</dbReference>
<dbReference type="AlphaFoldDB" id="A0A2R5GIE8"/>
<dbReference type="Pfam" id="PF06813">
    <property type="entry name" value="Nodulin-like"/>
    <property type="match status" value="1"/>
</dbReference>
<feature type="transmembrane region" description="Helical" evidence="6">
    <location>
        <begin position="248"/>
        <end position="271"/>
    </location>
</feature>
<feature type="transmembrane region" description="Helical" evidence="6">
    <location>
        <begin position="408"/>
        <end position="430"/>
    </location>
</feature>
<dbReference type="OrthoDB" id="410267at2759"/>